<evidence type="ECO:0000259" key="2">
    <source>
        <dbReference type="Pfam" id="PF00501"/>
    </source>
</evidence>
<protein>
    <submittedName>
        <fullName evidence="3">Long-chain fatty acid--CoA ligase</fullName>
    </submittedName>
</protein>
<evidence type="ECO:0000313" key="3">
    <source>
        <dbReference type="EMBL" id="NLF53926.1"/>
    </source>
</evidence>
<reference evidence="3 4" key="1">
    <citation type="journal article" date="2020" name="Biotechnol. Biofuels">
        <title>New insights from the biogas microbiome by comprehensive genome-resolved metagenomics of nearly 1600 species originating from multiple anaerobic digesters.</title>
        <authorList>
            <person name="Campanaro S."/>
            <person name="Treu L."/>
            <person name="Rodriguez-R L.M."/>
            <person name="Kovalovszki A."/>
            <person name="Ziels R.M."/>
            <person name="Maus I."/>
            <person name="Zhu X."/>
            <person name="Kougias P.G."/>
            <person name="Basile A."/>
            <person name="Luo G."/>
            <person name="Schluter A."/>
            <person name="Konstantinidis K.T."/>
            <person name="Angelidaki I."/>
        </authorList>
    </citation>
    <scope>NUCLEOTIDE SEQUENCE [LARGE SCALE GENOMIC DNA]</scope>
    <source>
        <strain evidence="3">AS06rmzACSIP_256</strain>
    </source>
</reference>
<dbReference type="OrthoDB" id="9766486at2"/>
<dbReference type="AlphaFoldDB" id="A0A7X7LV21"/>
<dbReference type="GO" id="GO:0016874">
    <property type="term" value="F:ligase activity"/>
    <property type="evidence" value="ECO:0007669"/>
    <property type="project" value="UniProtKB-KW"/>
</dbReference>
<accession>A0A7X7LV21</accession>
<dbReference type="InterPro" id="IPR000873">
    <property type="entry name" value="AMP-dep_synth/lig_dom"/>
</dbReference>
<evidence type="ECO:0000313" key="4">
    <source>
        <dbReference type="Proteomes" id="UP000536534"/>
    </source>
</evidence>
<dbReference type="Pfam" id="PF00501">
    <property type="entry name" value="AMP-binding"/>
    <property type="match status" value="1"/>
</dbReference>
<feature type="domain" description="AMP-dependent synthetase/ligase" evidence="2">
    <location>
        <begin position="9"/>
        <end position="329"/>
    </location>
</feature>
<gene>
    <name evidence="3" type="ORF">GX576_05930</name>
</gene>
<comment type="caution">
    <text evidence="3">The sequence shown here is derived from an EMBL/GenBank/DDBJ whole genome shotgun (WGS) entry which is preliminary data.</text>
</comment>
<evidence type="ECO:0000256" key="1">
    <source>
        <dbReference type="ARBA" id="ARBA00022598"/>
    </source>
</evidence>
<dbReference type="Proteomes" id="UP000536534">
    <property type="component" value="Unassembled WGS sequence"/>
</dbReference>
<dbReference type="PANTHER" id="PTHR43767">
    <property type="entry name" value="LONG-CHAIN-FATTY-ACID--COA LIGASE"/>
    <property type="match status" value="1"/>
</dbReference>
<dbReference type="EMBL" id="JAAYYV010000157">
    <property type="protein sequence ID" value="NLF53926.1"/>
    <property type="molecule type" value="Genomic_DNA"/>
</dbReference>
<dbReference type="PROSITE" id="PS00455">
    <property type="entry name" value="AMP_BINDING"/>
    <property type="match status" value="1"/>
</dbReference>
<dbReference type="SUPFAM" id="SSF56801">
    <property type="entry name" value="Acetyl-CoA synthetase-like"/>
    <property type="match status" value="1"/>
</dbReference>
<dbReference type="InterPro" id="IPR042099">
    <property type="entry name" value="ANL_N_sf"/>
</dbReference>
<name>A0A7X7LV21_9RHOO</name>
<proteinExistence type="predicted"/>
<sequence length="492" mass="51623">MSPELKTLREAIAGYGARPALIAADRTLDGREVLAGVAERMHTLDAIGAHRVALALDNGADWVMWDLALLFGGRVCVPLPDFFSAAQQRHVLDSAGIDTLIGDRHEAGPGSGFTASRPGIGQRRPACTPALPAGTLKITYTSGTTGQPKGVCLDAAAQLTVAHSIAAVIRDCGVRHHLCVLPLATLLENVAGVYAPLLAGAGIELRPQAEIGLQGASGFDVGRFLARLGLSRPHSLILLPQLLLALVSAAERGLPLPAVLRFAAVGGGRVAPGLLQRAARLGLPVYEGYGLSECASVVCLNTPSANRPGTVGKPLAHAEVRLAEDGEVLMHGARMLGYLGESPPAGGWLGTGDLGHLEHGFLVLHGRKKHQFITAFGRNVNPEWVEAELAQQAPIAQAWLHGEARAENLAVLVPRAPGCTDAELASAVAAVNRNLPDYARAHRWLRADEAFTAANGLATTNGRLRRDALVARYRPALDESPSPTACKDETPA</sequence>
<dbReference type="Gene3D" id="3.40.50.12780">
    <property type="entry name" value="N-terminal domain of ligase-like"/>
    <property type="match status" value="1"/>
</dbReference>
<dbReference type="InterPro" id="IPR020845">
    <property type="entry name" value="AMP-binding_CS"/>
</dbReference>
<organism evidence="3 4">
    <name type="scientific">Thauera phenolivorans</name>
    <dbReference type="NCBI Taxonomy" id="1792543"/>
    <lineage>
        <taxon>Bacteria</taxon>
        <taxon>Pseudomonadati</taxon>
        <taxon>Pseudomonadota</taxon>
        <taxon>Betaproteobacteria</taxon>
        <taxon>Rhodocyclales</taxon>
        <taxon>Zoogloeaceae</taxon>
        <taxon>Thauera</taxon>
    </lineage>
</organism>
<dbReference type="PANTHER" id="PTHR43767:SF8">
    <property type="entry name" value="LONG-CHAIN-FATTY-ACID--COA LIGASE"/>
    <property type="match status" value="1"/>
</dbReference>
<dbReference type="InterPro" id="IPR050237">
    <property type="entry name" value="ATP-dep_AMP-bd_enzyme"/>
</dbReference>
<keyword evidence="1 3" id="KW-0436">Ligase</keyword>
<dbReference type="RefSeq" id="WP_068807565.1">
    <property type="nucleotide sequence ID" value="NZ_MBFM01000003.1"/>
</dbReference>